<dbReference type="InterPro" id="IPR004561">
    <property type="entry name" value="IsoChor_synthase"/>
</dbReference>
<organism evidence="7 8">
    <name type="scientific">Vagococcus teuberi</name>
    <dbReference type="NCBI Taxonomy" id="519472"/>
    <lineage>
        <taxon>Bacteria</taxon>
        <taxon>Bacillati</taxon>
        <taxon>Bacillota</taxon>
        <taxon>Bacilli</taxon>
        <taxon>Lactobacillales</taxon>
        <taxon>Enterococcaceae</taxon>
        <taxon>Vagococcus</taxon>
    </lineage>
</organism>
<dbReference type="NCBIfam" id="TIGR00543">
    <property type="entry name" value="isochor_syn"/>
    <property type="match status" value="1"/>
</dbReference>
<evidence type="ECO:0000313" key="7">
    <source>
        <dbReference type="EMBL" id="APB30690.1"/>
    </source>
</evidence>
<dbReference type="InterPro" id="IPR005801">
    <property type="entry name" value="ADC_synthase"/>
</dbReference>
<reference evidence="7 8" key="1">
    <citation type="submission" date="2016-09" db="EMBL/GenBank/DDBJ databases">
        <title>Vagococcus teuberi sp. nov., isolated from the Malian artisanal sour milk fene.</title>
        <authorList>
            <person name="Wullschleger S."/>
            <person name="Seifert C."/>
            <person name="Baumgartner S."/>
            <person name="Lacroix C."/>
            <person name="Bonfoh B."/>
            <person name="Stevens M.J."/>
            <person name="Meile L."/>
        </authorList>
    </citation>
    <scope>NUCLEOTIDE SEQUENCE [LARGE SCALE GENOMIC DNA]</scope>
    <source>
        <strain evidence="7 8">DSM 21459</strain>
    </source>
</reference>
<keyword evidence="4" id="KW-0413">Isomerase</keyword>
<evidence type="ECO:0000256" key="3">
    <source>
        <dbReference type="ARBA" id="ARBA00012824"/>
    </source>
</evidence>
<dbReference type="GO" id="GO:0009697">
    <property type="term" value="P:salicylic acid biosynthetic process"/>
    <property type="evidence" value="ECO:0007669"/>
    <property type="project" value="TreeGrafter"/>
</dbReference>
<dbReference type="OrthoDB" id="9803598at2"/>
<evidence type="ECO:0000259" key="6">
    <source>
        <dbReference type="Pfam" id="PF00425"/>
    </source>
</evidence>
<evidence type="ECO:0000313" key="8">
    <source>
        <dbReference type="Proteomes" id="UP000191200"/>
    </source>
</evidence>
<gene>
    <name evidence="7" type="ORF">BHY08_01915</name>
</gene>
<dbReference type="EMBL" id="CP017267">
    <property type="protein sequence ID" value="APB30690.1"/>
    <property type="molecule type" value="Genomic_DNA"/>
</dbReference>
<dbReference type="Proteomes" id="UP000191200">
    <property type="component" value="Chromosome"/>
</dbReference>
<dbReference type="AlphaFoldDB" id="A0A1J0A461"/>
<dbReference type="GO" id="GO:0008909">
    <property type="term" value="F:isochorismate synthase activity"/>
    <property type="evidence" value="ECO:0007669"/>
    <property type="project" value="UniProtKB-EC"/>
</dbReference>
<name>A0A1J0A461_9ENTE</name>
<dbReference type="KEGG" id="vte:BHY08_01915"/>
<dbReference type="RefSeq" id="WP_071456259.1">
    <property type="nucleotide sequence ID" value="NZ_CP017267.1"/>
</dbReference>
<dbReference type="STRING" id="519472.BHY08_01915"/>
<dbReference type="Gene3D" id="3.60.120.10">
    <property type="entry name" value="Anthranilate synthase"/>
    <property type="match status" value="1"/>
</dbReference>
<dbReference type="PANTHER" id="PTHR42839:SF1">
    <property type="entry name" value="ISOCHORISMATE SYNTHASE MENF"/>
    <property type="match status" value="1"/>
</dbReference>
<dbReference type="SUPFAM" id="SSF56322">
    <property type="entry name" value="ADC synthase"/>
    <property type="match status" value="1"/>
</dbReference>
<dbReference type="Pfam" id="PF00425">
    <property type="entry name" value="Chorismate_bind"/>
    <property type="match status" value="1"/>
</dbReference>
<keyword evidence="8" id="KW-1185">Reference proteome</keyword>
<dbReference type="EC" id="5.4.4.2" evidence="3"/>
<evidence type="ECO:0000256" key="4">
    <source>
        <dbReference type="ARBA" id="ARBA00023235"/>
    </source>
</evidence>
<comment type="catalytic activity">
    <reaction evidence="1">
        <text>chorismate = isochorismate</text>
        <dbReference type="Rhea" id="RHEA:18985"/>
        <dbReference type="ChEBI" id="CHEBI:29748"/>
        <dbReference type="ChEBI" id="CHEBI:29780"/>
        <dbReference type="EC" id="5.4.4.2"/>
    </reaction>
</comment>
<feature type="domain" description="Chorismate-utilising enzyme C-terminal" evidence="6">
    <location>
        <begin position="188"/>
        <end position="441"/>
    </location>
</feature>
<evidence type="ECO:0000256" key="5">
    <source>
        <dbReference type="ARBA" id="ARBA00041564"/>
    </source>
</evidence>
<evidence type="ECO:0000256" key="1">
    <source>
        <dbReference type="ARBA" id="ARBA00000799"/>
    </source>
</evidence>
<comment type="similarity">
    <text evidence="2">Belongs to the isochorismate synthase family.</text>
</comment>
<proteinExistence type="inferred from homology"/>
<sequence>MFNVPNDVRKLEIKRPTLVSWVVSLPETSEAIVTCFYQAKKVFTTRYFWQTPDASFSLVGLGTCKEYVAQDYRDMTISRENLSKNTITNAKHSGTGPVFLGGFPFDKTVDSQKTWQELGNGYLFIPKIMLTQTNDNRFLTFNMIVESNDDLDTQWENIVTLWNAVSQNKQYESPTRQQMQANEIHVPEWLETVELAMDEINSDSDIRKIVLARELYIKATEPFSVNDVLKNCLEQQENTYVFVLEHSENAFIGATPERLLLLQENNISTACVAGSIPRGKTVEKDNQLGSQLLNDMKNQVEHQIVVDAIERDMSEITETLSEKGQPSLLKNRDIQHLFYPFSGEKKADISFFSAIEQLHPTPALGGQPKELTTKWIREHEPINRGLYGAPIGWSSVILEEGEFAVGIRSALLSGKSATLYAGCGVIADSIPQEELKETRVKFQPMLRAIGGEENVTSK</sequence>
<accession>A0A1J0A461</accession>
<dbReference type="PANTHER" id="PTHR42839">
    <property type="entry name" value="ISOCHORISMATE SYNTHASE ENTC"/>
    <property type="match status" value="1"/>
</dbReference>
<evidence type="ECO:0000256" key="2">
    <source>
        <dbReference type="ARBA" id="ARBA00005297"/>
    </source>
</evidence>
<protein>
    <recommendedName>
        <fullName evidence="3">isochorismate synthase</fullName>
        <ecNumber evidence="3">5.4.4.2</ecNumber>
    </recommendedName>
    <alternativeName>
        <fullName evidence="5">Isochorismate mutase</fullName>
    </alternativeName>
</protein>
<dbReference type="InterPro" id="IPR015890">
    <property type="entry name" value="Chorismate_C"/>
</dbReference>